<evidence type="ECO:0000313" key="1">
    <source>
        <dbReference type="EMBL" id="AHD07752.1"/>
    </source>
</evidence>
<proteinExistence type="predicted"/>
<evidence type="ECO:0000313" key="2">
    <source>
        <dbReference type="Proteomes" id="UP000029431"/>
    </source>
</evidence>
<name>V9WF88_9BACL</name>
<dbReference type="AlphaFoldDB" id="V9WF88"/>
<protein>
    <recommendedName>
        <fullName evidence="3">Spore coat protein</fullName>
    </recommendedName>
</protein>
<dbReference type="eggNOG" id="ENOG5032N2C">
    <property type="taxonomic scope" value="Bacteria"/>
</dbReference>
<reference evidence="1 2" key="1">
    <citation type="journal article" date="2014" name="PLoS ONE">
        <title>How to Kill the Honey Bee Larva: Genomic Potential and Virulence Mechanisms of Paenibacillus larvae.</title>
        <authorList>
            <person name="Djukic M."/>
            <person name="Brzuszkiewicz E."/>
            <person name="Funfhaus A."/>
            <person name="Voss J."/>
            <person name="Gollnow K."/>
            <person name="Poppinga L."/>
            <person name="Liesegang H."/>
            <person name="Garcia-Gonzalez E."/>
            <person name="Genersch E."/>
            <person name="Daniel R."/>
        </authorList>
    </citation>
    <scope>NUCLEOTIDE SEQUENCE [LARGE SCALE GENOMIC DNA]</scope>
    <source>
        <strain evidence="1 2">DSM 25430</strain>
    </source>
</reference>
<dbReference type="EMBL" id="CP003355">
    <property type="protein sequence ID" value="AHD07752.1"/>
    <property type="molecule type" value="Genomic_DNA"/>
</dbReference>
<sequence>MKRMNPSSKSGLTAKELSYITDSMKNEELLTKLYVQGAVESTKPELKQVMDRHARERLKQVEQLNGLFSTFGAQSPSNQ</sequence>
<evidence type="ECO:0008006" key="3">
    <source>
        <dbReference type="Google" id="ProtNLM"/>
    </source>
</evidence>
<organism evidence="1 2">
    <name type="scientific">Paenibacillus larvae subsp. larvae DSM 25430</name>
    <dbReference type="NCBI Taxonomy" id="697284"/>
    <lineage>
        <taxon>Bacteria</taxon>
        <taxon>Bacillati</taxon>
        <taxon>Bacillota</taxon>
        <taxon>Bacilli</taxon>
        <taxon>Bacillales</taxon>
        <taxon>Paenibacillaceae</taxon>
        <taxon>Paenibacillus</taxon>
    </lineage>
</organism>
<dbReference type="HOGENOM" id="CLU_2602686_0_0_9"/>
<accession>V9WF88</accession>
<dbReference type="PATRIC" id="fig|697284.3.peg.3842"/>
<dbReference type="KEGG" id="plv:ERIC2_c40970"/>
<keyword evidence="2" id="KW-1185">Reference proteome</keyword>
<dbReference type="Proteomes" id="UP000029431">
    <property type="component" value="Chromosome"/>
</dbReference>
<gene>
    <name evidence="1" type="ORF">ERIC2_c40970</name>
</gene>